<evidence type="ECO:0000313" key="1">
    <source>
        <dbReference type="EMBL" id="KAB2814412.1"/>
    </source>
</evidence>
<keyword evidence="2" id="KW-1185">Reference proteome</keyword>
<dbReference type="Pfam" id="PF09674">
    <property type="entry name" value="DUF2400"/>
    <property type="match status" value="1"/>
</dbReference>
<name>A0A6N6RLG5_9FLAO</name>
<dbReference type="RefSeq" id="WP_151665992.1">
    <property type="nucleotide sequence ID" value="NZ_WBVO01000001.1"/>
</dbReference>
<gene>
    <name evidence="1" type="ORF">F8C67_01370</name>
</gene>
<dbReference type="OrthoDB" id="9773332at2"/>
<organism evidence="1 2">
    <name type="scientific">Phaeocystidibacter luteus</name>
    <dbReference type="NCBI Taxonomy" id="911197"/>
    <lineage>
        <taxon>Bacteria</taxon>
        <taxon>Pseudomonadati</taxon>
        <taxon>Bacteroidota</taxon>
        <taxon>Flavobacteriia</taxon>
        <taxon>Flavobacteriales</taxon>
        <taxon>Phaeocystidibacteraceae</taxon>
        <taxon>Phaeocystidibacter</taxon>
    </lineage>
</organism>
<accession>A0A6N6RLG5</accession>
<sequence>MTRAELKDYLDDCVDRYNRPEFIQDDPIQIPHLFTNPRDIEVAGYLVATIAWGQRKTILNNGHRLMDIMGHEPYSFVMNATAAELEELSFIHRTFNSEDLRFLIEGLRGIYLNDKTLETSFLPKSNEYNLFPAISRFRSELIGKREVGRSGKHIANPEKGAASKRIHMFLRWMVRNDQRGVDFGIWTNLSPSLLSCPLDVHTGNTARSLKLLRRKQNDRRAVEELDAQLRKFDAADPVKYDFALFGVGVDPLVKFE</sequence>
<dbReference type="NCBIfam" id="TIGR02757">
    <property type="entry name" value="TIGR02757 family protein"/>
    <property type="match status" value="1"/>
</dbReference>
<comment type="caution">
    <text evidence="1">The sequence shown here is derived from an EMBL/GenBank/DDBJ whole genome shotgun (WGS) entry which is preliminary data.</text>
</comment>
<dbReference type="InterPro" id="IPR014127">
    <property type="entry name" value="CHP02757"/>
</dbReference>
<protein>
    <submittedName>
        <fullName evidence="1">TIGR02757 family protein</fullName>
    </submittedName>
</protein>
<dbReference type="EMBL" id="WBVO01000001">
    <property type="protein sequence ID" value="KAB2814412.1"/>
    <property type="molecule type" value="Genomic_DNA"/>
</dbReference>
<reference evidence="1 2" key="1">
    <citation type="submission" date="2019-09" db="EMBL/GenBank/DDBJ databases">
        <title>Genomes of family Cryomorphaceae.</title>
        <authorList>
            <person name="Bowman J.P."/>
        </authorList>
    </citation>
    <scope>NUCLEOTIDE SEQUENCE [LARGE SCALE GENOMIC DNA]</scope>
    <source>
        <strain evidence="1 2">LMG 25704</strain>
    </source>
</reference>
<dbReference type="Proteomes" id="UP000468650">
    <property type="component" value="Unassembled WGS sequence"/>
</dbReference>
<evidence type="ECO:0000313" key="2">
    <source>
        <dbReference type="Proteomes" id="UP000468650"/>
    </source>
</evidence>
<dbReference type="AlphaFoldDB" id="A0A6N6RLG5"/>
<proteinExistence type="predicted"/>